<evidence type="ECO:0000313" key="2">
    <source>
        <dbReference type="Proteomes" id="UP000754710"/>
    </source>
</evidence>
<proteinExistence type="predicted"/>
<reference evidence="1 2" key="1">
    <citation type="submission" date="2021-08" db="EMBL/GenBank/DDBJ databases">
        <title>Nocardioides bacterium WL0053 sp. nov., isolated from the sediment.</title>
        <authorList>
            <person name="Wang L."/>
            <person name="Zhang D."/>
            <person name="Zhang A."/>
        </authorList>
    </citation>
    <scope>NUCLEOTIDE SEQUENCE [LARGE SCALE GENOMIC DNA]</scope>
    <source>
        <strain evidence="1 2">WL0053</strain>
    </source>
</reference>
<dbReference type="RefSeq" id="WP_221026431.1">
    <property type="nucleotide sequence ID" value="NZ_JAIEZQ010000003.1"/>
</dbReference>
<dbReference type="EMBL" id="JAIEZQ010000003">
    <property type="protein sequence ID" value="MBY9076636.1"/>
    <property type="molecule type" value="Genomic_DNA"/>
</dbReference>
<dbReference type="Proteomes" id="UP000754710">
    <property type="component" value="Unassembled WGS sequence"/>
</dbReference>
<organism evidence="1 2">
    <name type="scientific">Nocardioides jiangsuensis</name>
    <dbReference type="NCBI Taxonomy" id="2866161"/>
    <lineage>
        <taxon>Bacteria</taxon>
        <taxon>Bacillati</taxon>
        <taxon>Actinomycetota</taxon>
        <taxon>Actinomycetes</taxon>
        <taxon>Propionibacteriales</taxon>
        <taxon>Nocardioidaceae</taxon>
        <taxon>Nocardioides</taxon>
    </lineage>
</organism>
<name>A0ABS7RNK1_9ACTN</name>
<protein>
    <submittedName>
        <fullName evidence="1">Uncharacterized protein</fullName>
    </submittedName>
</protein>
<accession>A0ABS7RNK1</accession>
<keyword evidence="2" id="KW-1185">Reference proteome</keyword>
<sequence>MSVNLVAVLDDLVSHAGIIRSGPRSEAEGWCACDVQLGQSQWMATLQVSRVAKHLTTLVDSATADGFALDASQGHFAIDLTLSGDVDLLPLLTFLRWVIEQHDGLLYDEVAGFKAALT</sequence>
<evidence type="ECO:0000313" key="1">
    <source>
        <dbReference type="EMBL" id="MBY9076636.1"/>
    </source>
</evidence>
<comment type="caution">
    <text evidence="1">The sequence shown here is derived from an EMBL/GenBank/DDBJ whole genome shotgun (WGS) entry which is preliminary data.</text>
</comment>
<gene>
    <name evidence="1" type="ORF">K1X13_17515</name>
</gene>